<reference evidence="2 3" key="1">
    <citation type="journal article" date="1998" name="Science">
        <title>Genome sequence of the nematode C. elegans: a platform for investigating biology.</title>
        <authorList>
            <consortium name="The C. elegans sequencing consortium"/>
            <person name="Sulson J.E."/>
            <person name="Waterston R."/>
        </authorList>
    </citation>
    <scope>NUCLEOTIDE SEQUENCE [LARGE SCALE GENOMIC DNA]</scope>
    <source>
        <strain evidence="2 3">Bristol N2</strain>
    </source>
</reference>
<dbReference type="AlphaFoldDB" id="P91841"/>
<dbReference type="PANTHER" id="PTHR46891:SF10">
    <property type="entry name" value="SERPENTINE RECEPTOR, CLASS H"/>
    <property type="match status" value="1"/>
</dbReference>
<feature type="transmembrane region" description="Helical" evidence="1">
    <location>
        <begin position="209"/>
        <end position="235"/>
    </location>
</feature>
<dbReference type="AGR" id="WB:WBGene00005250"/>
<evidence type="ECO:0000313" key="2">
    <source>
        <dbReference type="EMBL" id="CAB03479.2"/>
    </source>
</evidence>
<dbReference type="CTD" id="189224"/>
<dbReference type="PaxDb" id="6239-W05H5.4"/>
<accession>P91841</accession>
<feature type="transmembrane region" description="Helical" evidence="1">
    <location>
        <begin position="286"/>
        <end position="310"/>
    </location>
</feature>
<dbReference type="Bgee" id="WBGene00005250">
    <property type="expression patterns" value="Expressed in pharyngeal muscle cell (C elegans) and 3 other cell types or tissues"/>
</dbReference>
<keyword evidence="1" id="KW-1133">Transmembrane helix</keyword>
<dbReference type="WormBase" id="W05H5.4">
    <property type="protein sequence ID" value="CE25140"/>
    <property type="gene ID" value="WBGene00005250"/>
    <property type="gene designation" value="srh-27"/>
</dbReference>
<dbReference type="Pfam" id="PF10318">
    <property type="entry name" value="7TM_GPCR_Srh"/>
    <property type="match status" value="1"/>
</dbReference>
<dbReference type="KEGG" id="cel:CELE_W05H5.4"/>
<dbReference type="PIR" id="T26198">
    <property type="entry name" value="T26198"/>
</dbReference>
<dbReference type="GeneID" id="189224"/>
<dbReference type="InterPro" id="IPR019422">
    <property type="entry name" value="7TM_GPCR_serpentine_rcpt_Srh"/>
</dbReference>
<keyword evidence="1" id="KW-0812">Transmembrane</keyword>
<dbReference type="Proteomes" id="UP000001940">
    <property type="component" value="Chromosome II"/>
</dbReference>
<gene>
    <name evidence="2 4" type="primary">srh-27</name>
    <name evidence="2" type="ORF">CELE_W05H5.4</name>
    <name evidence="4" type="ORF">W05H5.4</name>
</gene>
<evidence type="ECO:0000313" key="4">
    <source>
        <dbReference type="WormBase" id="W05H5.4"/>
    </source>
</evidence>
<dbReference type="OMA" id="PISWITH"/>
<keyword evidence="3" id="KW-1185">Reference proteome</keyword>
<dbReference type="RefSeq" id="NP_496647.1">
    <property type="nucleotide sequence ID" value="NM_064246.2"/>
</dbReference>
<feature type="transmembrane region" description="Helical" evidence="1">
    <location>
        <begin position="60"/>
        <end position="86"/>
    </location>
</feature>
<feature type="transmembrane region" description="Helical" evidence="1">
    <location>
        <begin position="106"/>
        <end position="128"/>
    </location>
</feature>
<dbReference type="PANTHER" id="PTHR46891">
    <property type="entry name" value="SERPENTINE RECEPTOR, CLASS H-RELATED"/>
    <property type="match status" value="1"/>
</dbReference>
<feature type="transmembrane region" description="Helical" evidence="1">
    <location>
        <begin position="149"/>
        <end position="169"/>
    </location>
</feature>
<keyword evidence="1" id="KW-0472">Membrane</keyword>
<dbReference type="FunCoup" id="P91841">
    <property type="interactions" value="811"/>
</dbReference>
<dbReference type="OrthoDB" id="5840364at2759"/>
<feature type="transmembrane region" description="Helical" evidence="1">
    <location>
        <begin position="256"/>
        <end position="280"/>
    </location>
</feature>
<keyword evidence="2" id="KW-0675">Receptor</keyword>
<evidence type="ECO:0000256" key="1">
    <source>
        <dbReference type="SAM" id="Phobius"/>
    </source>
</evidence>
<protein>
    <submittedName>
        <fullName evidence="2">Serpentine Receptor, class H</fullName>
    </submittedName>
</protein>
<dbReference type="HOGENOM" id="CLU_066309_0_0_1"/>
<evidence type="ECO:0000313" key="3">
    <source>
        <dbReference type="Proteomes" id="UP000001940"/>
    </source>
</evidence>
<dbReference type="InParanoid" id="P91841"/>
<proteinExistence type="predicted"/>
<dbReference type="EMBL" id="BX284602">
    <property type="protein sequence ID" value="CAB03479.2"/>
    <property type="molecule type" value="Genomic_DNA"/>
</dbReference>
<organism evidence="2 3">
    <name type="scientific">Caenorhabditis elegans</name>
    <dbReference type="NCBI Taxonomy" id="6239"/>
    <lineage>
        <taxon>Eukaryota</taxon>
        <taxon>Metazoa</taxon>
        <taxon>Ecdysozoa</taxon>
        <taxon>Nematoda</taxon>
        <taxon>Chromadorea</taxon>
        <taxon>Rhabditida</taxon>
        <taxon>Rhabditina</taxon>
        <taxon>Rhabditomorpha</taxon>
        <taxon>Rhabditoidea</taxon>
        <taxon>Rhabditidae</taxon>
        <taxon>Peloderinae</taxon>
        <taxon>Caenorhabditis</taxon>
    </lineage>
</organism>
<dbReference type="eggNOG" id="ENOG502TD55">
    <property type="taxonomic scope" value="Eukaryota"/>
</dbReference>
<feature type="transmembrane region" description="Helical" evidence="1">
    <location>
        <begin position="30"/>
        <end position="48"/>
    </location>
</feature>
<dbReference type="PhylomeDB" id="P91841"/>
<dbReference type="UCSC" id="W05H5.4">
    <property type="organism name" value="c. elegans"/>
</dbReference>
<sequence>MTPFLPDNESYYAFYEEQAKLNSHYKLSCHIIPFVTLPVYAEAFYCVFYKCKHFSKKYVVLLQIHLFLHFFGELYWTILLIPVIVIPSIGVSADGFLSVLKISPSWQIIIMCGILQISTATMIHLLIFRLKFAIPPNAKYRSVIKYSVDFLNIFCYCTTIFCTCALGLLDEDQLTAKNRVYEKFPIPNPNLWDENYVTTDIESYKFKTYVIISVLEIFILCVHIIVIPIVGFHFLSKNQTEKSEKLAEAHRKTMQMLVFQLTVHCIFHLVPFVCFTWATIFKQGNIGLLSGGMFTWALHGAACTLTLLLANKPFRMTTLSHLKYVFCCGCCNGSTAGISKMFRHRRESTVVQMIDFST</sequence>
<name>P91841_CAEEL</name>